<dbReference type="GO" id="GO:0004497">
    <property type="term" value="F:monooxygenase activity"/>
    <property type="evidence" value="ECO:0007669"/>
    <property type="project" value="InterPro"/>
</dbReference>
<dbReference type="Proteomes" id="UP000572817">
    <property type="component" value="Unassembled WGS sequence"/>
</dbReference>
<comment type="cofactor">
    <cofactor evidence="2">
        <name>heme</name>
        <dbReference type="ChEBI" id="CHEBI:30413"/>
    </cofactor>
</comment>
<feature type="transmembrane region" description="Helical" evidence="3">
    <location>
        <begin position="6"/>
        <end position="26"/>
    </location>
</feature>
<feature type="transmembrane region" description="Helical" evidence="3">
    <location>
        <begin position="38"/>
        <end position="60"/>
    </location>
</feature>
<keyword evidence="2" id="KW-0479">Metal-binding</keyword>
<protein>
    <submittedName>
        <fullName evidence="4">Cytochrome p450</fullName>
    </submittedName>
</protein>
<dbReference type="AlphaFoldDB" id="A0A8H4N2I4"/>
<dbReference type="Pfam" id="PF00067">
    <property type="entry name" value="p450"/>
    <property type="match status" value="1"/>
</dbReference>
<reference evidence="4" key="1">
    <citation type="submission" date="2020-04" db="EMBL/GenBank/DDBJ databases">
        <title>Genome Assembly and Annotation of Botryosphaeria dothidea sdau 11-99, a Latent Pathogen of Apple Fruit Ring Rot in China.</title>
        <authorList>
            <person name="Yu C."/>
            <person name="Diao Y."/>
            <person name="Lu Q."/>
            <person name="Zhao J."/>
            <person name="Cui S."/>
            <person name="Peng C."/>
            <person name="He B."/>
            <person name="Liu H."/>
        </authorList>
    </citation>
    <scope>NUCLEOTIDE SEQUENCE [LARGE SCALE GENOMIC DNA]</scope>
    <source>
        <strain evidence="4">Sdau11-99</strain>
    </source>
</reference>
<name>A0A8H4N2I4_9PEZI</name>
<keyword evidence="3" id="KW-0812">Transmembrane</keyword>
<dbReference type="Gene3D" id="1.10.630.10">
    <property type="entry name" value="Cytochrome P450"/>
    <property type="match status" value="1"/>
</dbReference>
<comment type="caution">
    <text evidence="4">The sequence shown here is derived from an EMBL/GenBank/DDBJ whole genome shotgun (WGS) entry which is preliminary data.</text>
</comment>
<keyword evidence="2" id="KW-0408">Iron</keyword>
<dbReference type="InterPro" id="IPR001128">
    <property type="entry name" value="Cyt_P450"/>
</dbReference>
<dbReference type="GO" id="GO:0005506">
    <property type="term" value="F:iron ion binding"/>
    <property type="evidence" value="ECO:0007669"/>
    <property type="project" value="InterPro"/>
</dbReference>
<feature type="binding site" description="axial binding residue" evidence="2">
    <location>
        <position position="500"/>
    </location>
    <ligand>
        <name>heme</name>
        <dbReference type="ChEBI" id="CHEBI:30413"/>
    </ligand>
    <ligandPart>
        <name>Fe</name>
        <dbReference type="ChEBI" id="CHEBI:18248"/>
    </ligandPart>
</feature>
<dbReference type="GO" id="GO:0016705">
    <property type="term" value="F:oxidoreductase activity, acting on paired donors, with incorporation or reduction of molecular oxygen"/>
    <property type="evidence" value="ECO:0007669"/>
    <property type="project" value="InterPro"/>
</dbReference>
<dbReference type="PANTHER" id="PTHR24305:SF166">
    <property type="entry name" value="CYTOCHROME P450 12A4, MITOCHONDRIAL-RELATED"/>
    <property type="match status" value="1"/>
</dbReference>
<evidence type="ECO:0000256" key="1">
    <source>
        <dbReference type="ARBA" id="ARBA00010617"/>
    </source>
</evidence>
<keyword evidence="3" id="KW-0472">Membrane</keyword>
<dbReference type="OrthoDB" id="1470350at2759"/>
<dbReference type="GO" id="GO:0020037">
    <property type="term" value="F:heme binding"/>
    <property type="evidence" value="ECO:0007669"/>
    <property type="project" value="InterPro"/>
</dbReference>
<gene>
    <name evidence="4" type="ORF">GTA08_BOTSDO08374</name>
</gene>
<dbReference type="SUPFAM" id="SSF48264">
    <property type="entry name" value="Cytochrome P450"/>
    <property type="match status" value="1"/>
</dbReference>
<dbReference type="PANTHER" id="PTHR24305">
    <property type="entry name" value="CYTOCHROME P450"/>
    <property type="match status" value="1"/>
</dbReference>
<dbReference type="InterPro" id="IPR050121">
    <property type="entry name" value="Cytochrome_P450_monoxygenase"/>
</dbReference>
<keyword evidence="2" id="KW-0349">Heme</keyword>
<evidence type="ECO:0000313" key="4">
    <source>
        <dbReference type="EMBL" id="KAF4304738.1"/>
    </source>
</evidence>
<dbReference type="FunFam" id="1.10.630.10:FF:000051">
    <property type="entry name" value="Cytochrome P450 monooxygenase (Fum15)"/>
    <property type="match status" value="1"/>
</dbReference>
<keyword evidence="5" id="KW-1185">Reference proteome</keyword>
<dbReference type="InterPro" id="IPR036396">
    <property type="entry name" value="Cyt_P450_sf"/>
</dbReference>
<dbReference type="EMBL" id="WWBZ02000051">
    <property type="protein sequence ID" value="KAF4304738.1"/>
    <property type="molecule type" value="Genomic_DNA"/>
</dbReference>
<comment type="similarity">
    <text evidence="1">Belongs to the cytochrome P450 family.</text>
</comment>
<dbReference type="PRINTS" id="PR00463">
    <property type="entry name" value="EP450I"/>
</dbReference>
<proteinExistence type="inferred from homology"/>
<keyword evidence="3" id="KW-1133">Transmembrane helix</keyword>
<evidence type="ECO:0000313" key="5">
    <source>
        <dbReference type="Proteomes" id="UP000572817"/>
    </source>
</evidence>
<evidence type="ECO:0000256" key="3">
    <source>
        <dbReference type="SAM" id="Phobius"/>
    </source>
</evidence>
<evidence type="ECO:0000256" key="2">
    <source>
        <dbReference type="PIRSR" id="PIRSR602401-1"/>
    </source>
</evidence>
<accession>A0A8H4N2I4</accession>
<organism evidence="4 5">
    <name type="scientific">Botryosphaeria dothidea</name>
    <dbReference type="NCBI Taxonomy" id="55169"/>
    <lineage>
        <taxon>Eukaryota</taxon>
        <taxon>Fungi</taxon>
        <taxon>Dikarya</taxon>
        <taxon>Ascomycota</taxon>
        <taxon>Pezizomycotina</taxon>
        <taxon>Dothideomycetes</taxon>
        <taxon>Dothideomycetes incertae sedis</taxon>
        <taxon>Botryosphaeriales</taxon>
        <taxon>Botryosphaeriaceae</taxon>
        <taxon>Botryosphaeria</taxon>
    </lineage>
</organism>
<dbReference type="CDD" id="cd11069">
    <property type="entry name" value="CYP_FUM15-like"/>
    <property type="match status" value="1"/>
</dbReference>
<dbReference type="PRINTS" id="PR00385">
    <property type="entry name" value="P450"/>
</dbReference>
<dbReference type="InterPro" id="IPR002401">
    <property type="entry name" value="Cyt_P450_E_grp-I"/>
</dbReference>
<sequence length="553" mass="62226">MAVDLPLPVLLFLLTVPESCLLRTLVTTFQQKPITSTIPVLFAVNVLVWAFYAVFIYPFFVSPLHHLPEPKSGYPHYARSLVLSNRYPADEYSKWMEEVPNDGLLRYRGLFNSETIIPTNTQAHADILVHKTYDFAKPEKLRAFLRRFIGDGLINIEGDEHKFQRKAIGPSFSFRCIKELYPIFWSKSLSLMQNVAAEIESNSESMGDGMSGVVEISHWSTKVTLDIIGLAGLGIDFNALKNHDDPLVSLYEEILEPTTEKKFLCLLYLYFPEKLVRALPWEANHRLNLNTDRLRDACRKLMAEKVKKVKQEGDEEQKDILSGLLRSDLFSEEMLVDQLLTFLAAGHETTSTTFTWGCYLLATHPSIQTRLRDEVRTHLSAWLATGTPNAADLPPGLADALENLPYLNAVCSEISRLYPAVPIVTRAAVRATTIAGHAVPPGTIINLVPWAINRSPAHWGPDAREFRPERWIDADGRANKVGGARNNYAQLTFFHGPRSCVGQRFSMAELRALVACFVGAFEWGLAMREEEVVPAGFVTVKPKYGLKLRIKKV</sequence>